<proteinExistence type="predicted"/>
<sequence>MKKNKILLIILVLSVFLFPMCAKGQESGGTVAAKVNGKAIYVEQIDREMARYLAQYAQYGMQPSEEDKAKIKEQVIDQLIARELLLQEAAKQKINADKAEVDKQLADIKTRSGSDENFTNALSQAGFNTEEEFRQEIEDAFILQELIENRVLKDIEVSDEEAKEYYDANPSQFVQPEQVHARHILISLAQDASKEEEDAAYAKIKQVKEELAKGADFAELAKKYSEGPSGPQGGDLGYFGKGQMVKPFEDAAFSLGVGEVSDVVRTQFGLHIIKVEDKKASSVISFDDAKPQLLNMLVDQKKSEKLQQYIEELKSSAKIEKF</sequence>
<evidence type="ECO:0000256" key="2">
    <source>
        <dbReference type="SAM" id="SignalP"/>
    </source>
</evidence>
<comment type="caution">
    <text evidence="4">The sequence shown here is derived from an EMBL/GenBank/DDBJ whole genome shotgun (WGS) entry which is preliminary data.</text>
</comment>
<organism evidence="4 5">
    <name type="scientific">Rarispira pelagica</name>
    <dbReference type="NCBI Taxonomy" id="3141764"/>
    <lineage>
        <taxon>Bacteria</taxon>
        <taxon>Pseudomonadati</taxon>
        <taxon>Spirochaetota</taxon>
        <taxon>Spirochaetia</taxon>
        <taxon>Winmispirales</taxon>
        <taxon>Winmispiraceae</taxon>
        <taxon>Rarispira</taxon>
    </lineage>
</organism>
<dbReference type="InterPro" id="IPR046357">
    <property type="entry name" value="PPIase_dom_sf"/>
</dbReference>
<dbReference type="InterPro" id="IPR000297">
    <property type="entry name" value="PPIase_PpiC"/>
</dbReference>
<keyword evidence="2" id="KW-0732">Signal</keyword>
<dbReference type="SUPFAM" id="SSF54534">
    <property type="entry name" value="FKBP-like"/>
    <property type="match status" value="1"/>
</dbReference>
<evidence type="ECO:0000313" key="5">
    <source>
        <dbReference type="Proteomes" id="UP001466331"/>
    </source>
</evidence>
<feature type="signal peptide" evidence="2">
    <location>
        <begin position="1"/>
        <end position="24"/>
    </location>
</feature>
<dbReference type="EMBL" id="JBCHKQ010000001">
    <property type="protein sequence ID" value="MEM5947166.1"/>
    <property type="molecule type" value="Genomic_DNA"/>
</dbReference>
<dbReference type="PROSITE" id="PS50198">
    <property type="entry name" value="PPIC_PPIASE_2"/>
    <property type="match status" value="1"/>
</dbReference>
<reference evidence="4 5" key="1">
    <citation type="submission" date="2024-03" db="EMBL/GenBank/DDBJ databases">
        <title>Ignisphaera cupida sp. nov., a hyperthermophilic hydrolytic archaeon from a hot spring of Kamchatka, and proposal of Ignisphaeraceae fam. nov.</title>
        <authorList>
            <person name="Podosokorskaya O.A."/>
            <person name="Elcheninov A.G."/>
            <person name="Maltseva A.I."/>
            <person name="Zayulina K.S."/>
            <person name="Novikov A."/>
            <person name="Merkel A.Y."/>
        </authorList>
    </citation>
    <scope>NUCLEOTIDE SEQUENCE [LARGE SCALE GENOMIC DNA]</scope>
    <source>
        <strain evidence="4 5">38H-sp</strain>
    </source>
</reference>
<dbReference type="InterPro" id="IPR023058">
    <property type="entry name" value="PPIase_PpiC_CS"/>
</dbReference>
<dbReference type="Gene3D" id="1.10.4030.10">
    <property type="entry name" value="Porin chaperone SurA, peptide-binding domain"/>
    <property type="match status" value="1"/>
</dbReference>
<dbReference type="RefSeq" id="WP_420068617.1">
    <property type="nucleotide sequence ID" value="NZ_JBCHKQ010000001.1"/>
</dbReference>
<dbReference type="InterPro" id="IPR050245">
    <property type="entry name" value="PrsA_foldase"/>
</dbReference>
<evidence type="ECO:0000256" key="1">
    <source>
        <dbReference type="PROSITE-ProRule" id="PRU00278"/>
    </source>
</evidence>
<protein>
    <submittedName>
        <fullName evidence="4">Peptidylprolyl isomerase</fullName>
        <ecNumber evidence="4">5.2.1.8</ecNumber>
    </submittedName>
</protein>
<feature type="domain" description="PpiC" evidence="3">
    <location>
        <begin position="176"/>
        <end position="277"/>
    </location>
</feature>
<keyword evidence="5" id="KW-1185">Reference proteome</keyword>
<evidence type="ECO:0000313" key="4">
    <source>
        <dbReference type="EMBL" id="MEM5947166.1"/>
    </source>
</evidence>
<dbReference type="Proteomes" id="UP001466331">
    <property type="component" value="Unassembled WGS sequence"/>
</dbReference>
<keyword evidence="1 4" id="KW-0413">Isomerase</keyword>
<dbReference type="SUPFAM" id="SSF109998">
    <property type="entry name" value="Triger factor/SurA peptide-binding domain-like"/>
    <property type="match status" value="1"/>
</dbReference>
<dbReference type="InterPro" id="IPR027304">
    <property type="entry name" value="Trigger_fact/SurA_dom_sf"/>
</dbReference>
<dbReference type="Pfam" id="PF13624">
    <property type="entry name" value="SurA_N_3"/>
    <property type="match status" value="1"/>
</dbReference>
<dbReference type="PANTHER" id="PTHR47245">
    <property type="entry name" value="PEPTIDYLPROLYL ISOMERASE"/>
    <property type="match status" value="1"/>
</dbReference>
<dbReference type="EC" id="5.2.1.8" evidence="4"/>
<dbReference type="Pfam" id="PF13616">
    <property type="entry name" value="Rotamase_3"/>
    <property type="match status" value="1"/>
</dbReference>
<keyword evidence="1" id="KW-0697">Rotamase</keyword>
<dbReference type="Gene3D" id="3.10.50.40">
    <property type="match status" value="1"/>
</dbReference>
<evidence type="ECO:0000259" key="3">
    <source>
        <dbReference type="PROSITE" id="PS50198"/>
    </source>
</evidence>
<feature type="chain" id="PRO_5046670381" evidence="2">
    <location>
        <begin position="25"/>
        <end position="322"/>
    </location>
</feature>
<gene>
    <name evidence="4" type="ORF">WKV44_01260</name>
</gene>
<accession>A0ABU9U930</accession>
<dbReference type="PANTHER" id="PTHR47245:SF2">
    <property type="entry name" value="PEPTIDYL-PROLYL CIS-TRANS ISOMERASE HP_0175-RELATED"/>
    <property type="match status" value="1"/>
</dbReference>
<dbReference type="GO" id="GO:0003755">
    <property type="term" value="F:peptidyl-prolyl cis-trans isomerase activity"/>
    <property type="evidence" value="ECO:0007669"/>
    <property type="project" value="UniProtKB-EC"/>
</dbReference>
<name>A0ABU9U930_9SPIR</name>
<dbReference type="PROSITE" id="PS01096">
    <property type="entry name" value="PPIC_PPIASE_1"/>
    <property type="match status" value="1"/>
</dbReference>